<feature type="domain" description="N-acetyltransferase" evidence="3">
    <location>
        <begin position="8"/>
        <end position="97"/>
    </location>
</feature>
<gene>
    <name evidence="4" type="ORF">EV188_10440</name>
</gene>
<dbReference type="SUPFAM" id="SSF55729">
    <property type="entry name" value="Acyl-CoA N-acyltransferases (Nat)"/>
    <property type="match status" value="1"/>
</dbReference>
<proteinExistence type="predicted"/>
<dbReference type="PROSITE" id="PS51186">
    <property type="entry name" value="GNAT"/>
    <property type="match status" value="1"/>
</dbReference>
<keyword evidence="1 4" id="KW-0808">Transferase</keyword>
<dbReference type="GO" id="GO:0016747">
    <property type="term" value="F:acyltransferase activity, transferring groups other than amino-acyl groups"/>
    <property type="evidence" value="ECO:0007669"/>
    <property type="project" value="InterPro"/>
</dbReference>
<protein>
    <submittedName>
        <fullName evidence="4">Acetyltransferase (GNAT) family protein</fullName>
    </submittedName>
</protein>
<reference evidence="4 5" key="1">
    <citation type="submission" date="2019-03" db="EMBL/GenBank/DDBJ databases">
        <title>Genomic Encyclopedia of Type Strains, Phase IV (KMG-IV): sequencing the most valuable type-strain genomes for metagenomic binning, comparative biology and taxonomic classification.</title>
        <authorList>
            <person name="Goeker M."/>
        </authorList>
    </citation>
    <scope>NUCLEOTIDE SEQUENCE [LARGE SCALE GENOMIC DNA]</scope>
    <source>
        <strain evidence="4 5">DSM 45775</strain>
    </source>
</reference>
<evidence type="ECO:0000313" key="4">
    <source>
        <dbReference type="EMBL" id="TDQ58301.1"/>
    </source>
</evidence>
<dbReference type="PANTHER" id="PTHR43877:SF2">
    <property type="entry name" value="AMINOALKYLPHOSPHONATE N-ACETYLTRANSFERASE-RELATED"/>
    <property type="match status" value="1"/>
</dbReference>
<dbReference type="InterPro" id="IPR000182">
    <property type="entry name" value="GNAT_dom"/>
</dbReference>
<comment type="caution">
    <text evidence="4">The sequence shown here is derived from an EMBL/GenBank/DDBJ whole genome shotgun (WGS) entry which is preliminary data.</text>
</comment>
<dbReference type="InterPro" id="IPR050832">
    <property type="entry name" value="Bact_Acetyltransf"/>
</dbReference>
<organism evidence="4 5">
    <name type="scientific">Actinomycetospora succinea</name>
    <dbReference type="NCBI Taxonomy" id="663603"/>
    <lineage>
        <taxon>Bacteria</taxon>
        <taxon>Bacillati</taxon>
        <taxon>Actinomycetota</taxon>
        <taxon>Actinomycetes</taxon>
        <taxon>Pseudonocardiales</taxon>
        <taxon>Pseudonocardiaceae</taxon>
        <taxon>Actinomycetospora</taxon>
    </lineage>
</organism>
<evidence type="ECO:0000259" key="3">
    <source>
        <dbReference type="PROSITE" id="PS51186"/>
    </source>
</evidence>
<keyword evidence="5" id="KW-1185">Reference proteome</keyword>
<dbReference type="EMBL" id="SNYO01000004">
    <property type="protein sequence ID" value="TDQ58301.1"/>
    <property type="molecule type" value="Genomic_DNA"/>
</dbReference>
<accession>A0A4R6VCM8</accession>
<name>A0A4R6VCM8_9PSEU</name>
<dbReference type="Pfam" id="PF00583">
    <property type="entry name" value="Acetyltransf_1"/>
    <property type="match status" value="1"/>
</dbReference>
<evidence type="ECO:0000313" key="5">
    <source>
        <dbReference type="Proteomes" id="UP000295705"/>
    </source>
</evidence>
<dbReference type="InterPro" id="IPR016181">
    <property type="entry name" value="Acyl_CoA_acyltransferase"/>
</dbReference>
<dbReference type="Proteomes" id="UP000295705">
    <property type="component" value="Unassembled WGS sequence"/>
</dbReference>
<evidence type="ECO:0000256" key="1">
    <source>
        <dbReference type="ARBA" id="ARBA00022679"/>
    </source>
</evidence>
<dbReference type="PANTHER" id="PTHR43877">
    <property type="entry name" value="AMINOALKYLPHOSPHONATE N-ACETYLTRANSFERASE-RELATED-RELATED"/>
    <property type="match status" value="1"/>
</dbReference>
<evidence type="ECO:0000256" key="2">
    <source>
        <dbReference type="ARBA" id="ARBA00023315"/>
    </source>
</evidence>
<dbReference type="Gene3D" id="3.40.630.30">
    <property type="match status" value="1"/>
</dbReference>
<keyword evidence="2" id="KW-0012">Acyltransferase</keyword>
<sequence length="97" mass="11064">MDDDRTPDEPLLGTVMVGHDGHRGWVYYLAVTPRRRRRGIGRALMVGAERWLTGRVPKLQLMVRTENADAAGFYRRLGYTRSDVLVLARRIDRPGVS</sequence>
<dbReference type="AlphaFoldDB" id="A0A4R6VCM8"/>